<dbReference type="PROSITE" id="PS50943">
    <property type="entry name" value="HTH_CROC1"/>
    <property type="match status" value="1"/>
</dbReference>
<dbReference type="PATRIC" id="fig|883114.3.peg.105"/>
<dbReference type="SUPFAM" id="SSF47413">
    <property type="entry name" value="lambda repressor-like DNA-binding domains"/>
    <property type="match status" value="1"/>
</dbReference>
<keyword evidence="1" id="KW-0238">DNA-binding</keyword>
<dbReference type="GO" id="GO:0003700">
    <property type="term" value="F:DNA-binding transcription factor activity"/>
    <property type="evidence" value="ECO:0007669"/>
    <property type="project" value="TreeGrafter"/>
</dbReference>
<evidence type="ECO:0000256" key="1">
    <source>
        <dbReference type="ARBA" id="ARBA00023125"/>
    </source>
</evidence>
<comment type="caution">
    <text evidence="3">The sequence shown here is derived from an EMBL/GenBank/DDBJ whole genome shotgun (WGS) entry which is preliminary data.</text>
</comment>
<reference evidence="3 4" key="1">
    <citation type="submission" date="2012-01" db="EMBL/GenBank/DDBJ databases">
        <title>The Genome Sequence of Helcococcus kunzii ATCC 51366.</title>
        <authorList>
            <consortium name="The Broad Institute Genome Sequencing Platform"/>
            <person name="Earl A."/>
            <person name="Ward D."/>
            <person name="Feldgarden M."/>
            <person name="Gevers D."/>
            <person name="Huys G."/>
            <person name="Young S.K."/>
            <person name="Zeng Q."/>
            <person name="Gargeya S."/>
            <person name="Fitzgerald M."/>
            <person name="Haas B."/>
            <person name="Abouelleil A."/>
            <person name="Alvarado L."/>
            <person name="Arachchi H.M."/>
            <person name="Berlin A."/>
            <person name="Chapman S.B."/>
            <person name="Gearin G."/>
            <person name="Goldberg J."/>
            <person name="Griggs A."/>
            <person name="Gujja S."/>
            <person name="Hansen M."/>
            <person name="Heiman D."/>
            <person name="Howarth C."/>
            <person name="Larimer J."/>
            <person name="Lui A."/>
            <person name="MacDonald P.J.P."/>
            <person name="McCowen C."/>
            <person name="Montmayeur A."/>
            <person name="Murphy C."/>
            <person name="Neiman D."/>
            <person name="Pearson M."/>
            <person name="Priest M."/>
            <person name="Roberts A."/>
            <person name="Saif S."/>
            <person name="Shea T."/>
            <person name="Sisk P."/>
            <person name="Stolte C."/>
            <person name="Sykes S."/>
            <person name="Wortman J."/>
            <person name="Nusbaum C."/>
            <person name="Birren B."/>
        </authorList>
    </citation>
    <scope>NUCLEOTIDE SEQUENCE [LARGE SCALE GENOMIC DNA]</scope>
    <source>
        <strain evidence="3 4">ATCC 51366</strain>
    </source>
</reference>
<dbReference type="STRING" id="883114.HMPREF9709_00105"/>
<accession>H3NLC8</accession>
<evidence type="ECO:0000313" key="3">
    <source>
        <dbReference type="EMBL" id="EHR36009.1"/>
    </source>
</evidence>
<dbReference type="InterPro" id="IPR010982">
    <property type="entry name" value="Lambda_DNA-bd_dom_sf"/>
</dbReference>
<dbReference type="AlphaFoldDB" id="H3NLC8"/>
<protein>
    <recommendedName>
        <fullName evidence="2">HTH cro/C1-type domain-containing protein</fullName>
    </recommendedName>
</protein>
<dbReference type="eggNOG" id="COG1813">
    <property type="taxonomic scope" value="Bacteria"/>
</dbReference>
<sequence>MSNGILKNPFDLFKDIDKKLKEKIEIDRILVDIASAIILYRVENNLSQKELAKKLDMTQAMISKLESGDYNPTVKMLVEISNKLDLIFNLEFGSKNTEQKVVYESPTIINIDREYGVLAS</sequence>
<dbReference type="GO" id="GO:0003677">
    <property type="term" value="F:DNA binding"/>
    <property type="evidence" value="ECO:0007669"/>
    <property type="project" value="UniProtKB-KW"/>
</dbReference>
<dbReference type="Proteomes" id="UP000004191">
    <property type="component" value="Unassembled WGS sequence"/>
</dbReference>
<dbReference type="OrthoDB" id="9808239at2"/>
<dbReference type="RefSeq" id="WP_005396925.1">
    <property type="nucleotide sequence ID" value="NZ_JH601088.1"/>
</dbReference>
<keyword evidence="4" id="KW-1185">Reference proteome</keyword>
<dbReference type="HOGENOM" id="CLU_066192_18_1_9"/>
<gene>
    <name evidence="3" type="ORF">HMPREF9709_00105</name>
</gene>
<dbReference type="GeneID" id="96998128"/>
<dbReference type="PANTHER" id="PTHR46797:SF1">
    <property type="entry name" value="METHYLPHOSPHONATE SYNTHASE"/>
    <property type="match status" value="1"/>
</dbReference>
<dbReference type="EMBL" id="AGEI01000003">
    <property type="protein sequence ID" value="EHR36009.1"/>
    <property type="molecule type" value="Genomic_DNA"/>
</dbReference>
<evidence type="ECO:0000313" key="4">
    <source>
        <dbReference type="Proteomes" id="UP000004191"/>
    </source>
</evidence>
<dbReference type="InterPro" id="IPR001387">
    <property type="entry name" value="Cro/C1-type_HTH"/>
</dbReference>
<dbReference type="PANTHER" id="PTHR46797">
    <property type="entry name" value="HTH-TYPE TRANSCRIPTIONAL REGULATOR"/>
    <property type="match status" value="1"/>
</dbReference>
<dbReference type="SMART" id="SM00530">
    <property type="entry name" value="HTH_XRE"/>
    <property type="match status" value="1"/>
</dbReference>
<dbReference type="GO" id="GO:0005829">
    <property type="term" value="C:cytosol"/>
    <property type="evidence" value="ECO:0007669"/>
    <property type="project" value="TreeGrafter"/>
</dbReference>
<organism evidence="3 4">
    <name type="scientific">Helcococcus kunzii ATCC 51366</name>
    <dbReference type="NCBI Taxonomy" id="883114"/>
    <lineage>
        <taxon>Bacteria</taxon>
        <taxon>Bacillati</taxon>
        <taxon>Bacillota</taxon>
        <taxon>Tissierellia</taxon>
        <taxon>Tissierellales</taxon>
        <taxon>Peptoniphilaceae</taxon>
        <taxon>Helcococcus</taxon>
    </lineage>
</organism>
<name>H3NLC8_9FIRM</name>
<feature type="domain" description="HTH cro/C1-type" evidence="2">
    <location>
        <begin position="37"/>
        <end position="92"/>
    </location>
</feature>
<dbReference type="InterPro" id="IPR050807">
    <property type="entry name" value="TransReg_Diox_bact_type"/>
</dbReference>
<evidence type="ECO:0000259" key="2">
    <source>
        <dbReference type="PROSITE" id="PS50943"/>
    </source>
</evidence>
<proteinExistence type="predicted"/>
<dbReference type="Gene3D" id="1.10.260.40">
    <property type="entry name" value="lambda repressor-like DNA-binding domains"/>
    <property type="match status" value="1"/>
</dbReference>
<dbReference type="Pfam" id="PF01381">
    <property type="entry name" value="HTH_3"/>
    <property type="match status" value="1"/>
</dbReference>
<dbReference type="CDD" id="cd00093">
    <property type="entry name" value="HTH_XRE"/>
    <property type="match status" value="1"/>
</dbReference>